<accession>A0A3A1Y6D0</accession>
<protein>
    <recommendedName>
        <fullName evidence="1">Peptidase S26 domain-containing protein</fullName>
    </recommendedName>
</protein>
<name>A0A3A1Y6D0_9GAMM</name>
<dbReference type="Gene3D" id="2.10.109.10">
    <property type="entry name" value="Umud Fragment, subunit A"/>
    <property type="match status" value="1"/>
</dbReference>
<dbReference type="OrthoDB" id="5360818at2"/>
<dbReference type="InterPro" id="IPR036286">
    <property type="entry name" value="LexA/Signal_pep-like_sf"/>
</dbReference>
<evidence type="ECO:0000259" key="1">
    <source>
        <dbReference type="Pfam" id="PF10502"/>
    </source>
</evidence>
<proteinExistence type="predicted"/>
<dbReference type="RefSeq" id="WP_119496394.1">
    <property type="nucleotide sequence ID" value="NZ_NRJH01000008.1"/>
</dbReference>
<keyword evidence="3" id="KW-1185">Reference proteome</keyword>
<feature type="domain" description="Peptidase S26" evidence="1">
    <location>
        <begin position="193"/>
        <end position="286"/>
    </location>
</feature>
<sequence>MKLSFAHKVAIALGLGTGVYFTLPLALQVGIDPQLETSVVAGRFYLSSPLLAPRATGTLSPYRVYYRQLSPEQQEQMQAFSKAMANRPDYFKLVSQWVLQQEYQPQSLSLYPQANEIYVTLGPWRDNLTLAPCLGQSKAQDELFVSFLPHQVDLPGKQAVINSQAYLTEQGEQKYFNQAVLLAGDLHIFLNHTLIRSLEPQTKFVKYLLAYPHDIVDLTAEGLFINGVYIKNLPPVLEQALASLPQGSRRIILDKNEYWAVGDAFGSIDSLYFGALKGKQIQARVFTFF</sequence>
<gene>
    <name evidence="2" type="ORF">CJP74_00875</name>
</gene>
<dbReference type="AlphaFoldDB" id="A0A3A1Y6D0"/>
<dbReference type="EMBL" id="NRJH01000008">
    <property type="protein sequence ID" value="RIY33823.1"/>
    <property type="molecule type" value="Genomic_DNA"/>
</dbReference>
<dbReference type="GO" id="GO:0006465">
    <property type="term" value="P:signal peptide processing"/>
    <property type="evidence" value="ECO:0007669"/>
    <property type="project" value="InterPro"/>
</dbReference>
<dbReference type="Proteomes" id="UP000266258">
    <property type="component" value="Unassembled WGS sequence"/>
</dbReference>
<dbReference type="Pfam" id="PF10502">
    <property type="entry name" value="Peptidase_S26"/>
    <property type="match status" value="1"/>
</dbReference>
<comment type="caution">
    <text evidence="2">The sequence shown here is derived from an EMBL/GenBank/DDBJ whole genome shotgun (WGS) entry which is preliminary data.</text>
</comment>
<evidence type="ECO:0000313" key="2">
    <source>
        <dbReference type="EMBL" id="RIY33823.1"/>
    </source>
</evidence>
<dbReference type="GO" id="GO:0004252">
    <property type="term" value="F:serine-type endopeptidase activity"/>
    <property type="evidence" value="ECO:0007669"/>
    <property type="project" value="InterPro"/>
</dbReference>
<organism evidence="2 3">
    <name type="scientific">Psittacicella melopsittaci</name>
    <dbReference type="NCBI Taxonomy" id="2028576"/>
    <lineage>
        <taxon>Bacteria</taxon>
        <taxon>Pseudomonadati</taxon>
        <taxon>Pseudomonadota</taxon>
        <taxon>Gammaproteobacteria</taxon>
        <taxon>Pasteurellales</taxon>
        <taxon>Psittacicellaceae</taxon>
        <taxon>Psittacicella</taxon>
    </lineage>
</organism>
<reference evidence="2 3" key="1">
    <citation type="submission" date="2017-08" db="EMBL/GenBank/DDBJ databases">
        <title>Reclassification of Bisgaard taxon 37 and 44.</title>
        <authorList>
            <person name="Christensen H."/>
        </authorList>
    </citation>
    <scope>NUCLEOTIDE SEQUENCE [LARGE SCALE GENOMIC DNA]</scope>
    <source>
        <strain evidence="2 3">B96_4</strain>
    </source>
</reference>
<dbReference type="SUPFAM" id="SSF51306">
    <property type="entry name" value="LexA/Signal peptidase"/>
    <property type="match status" value="1"/>
</dbReference>
<dbReference type="InterPro" id="IPR019533">
    <property type="entry name" value="Peptidase_S26"/>
</dbReference>
<evidence type="ECO:0000313" key="3">
    <source>
        <dbReference type="Proteomes" id="UP000266258"/>
    </source>
</evidence>